<accession>A0ABQ3ESS7</accession>
<evidence type="ECO:0000313" key="1">
    <source>
        <dbReference type="EMBL" id="GHB51473.1"/>
    </source>
</evidence>
<evidence type="ECO:0000313" key="2">
    <source>
        <dbReference type="Proteomes" id="UP000642673"/>
    </source>
</evidence>
<dbReference type="Proteomes" id="UP000642673">
    <property type="component" value="Unassembled WGS sequence"/>
</dbReference>
<proteinExistence type="predicted"/>
<keyword evidence="2" id="KW-1185">Reference proteome</keyword>
<comment type="caution">
    <text evidence="1">The sequence shown here is derived from an EMBL/GenBank/DDBJ whole genome shotgun (WGS) entry which is preliminary data.</text>
</comment>
<reference evidence="2" key="1">
    <citation type="journal article" date="2019" name="Int. J. Syst. Evol. Microbiol.">
        <title>The Global Catalogue of Microorganisms (GCM) 10K type strain sequencing project: providing services to taxonomists for standard genome sequencing and annotation.</title>
        <authorList>
            <consortium name="The Broad Institute Genomics Platform"/>
            <consortium name="The Broad Institute Genome Sequencing Center for Infectious Disease"/>
            <person name="Wu L."/>
            <person name="Ma J."/>
        </authorList>
    </citation>
    <scope>NUCLEOTIDE SEQUENCE [LARGE SCALE GENOMIC DNA]</scope>
    <source>
        <strain evidence="2">JCM 4738</strain>
    </source>
</reference>
<sequence>MRHSRPTRPATCLQPCRASRGHHLTTAAMVRARISTAMSKGAVLVRLTGREGLCVVSGRTAAGGPDAPVAVRVREDGLTR</sequence>
<gene>
    <name evidence="1" type="ORF">GCM10010347_21590</name>
</gene>
<name>A0ABQ3ESS7_9ACTN</name>
<protein>
    <submittedName>
        <fullName evidence="1">Uncharacterized protein</fullName>
    </submittedName>
</protein>
<dbReference type="EMBL" id="BMVP01000003">
    <property type="protein sequence ID" value="GHB51473.1"/>
    <property type="molecule type" value="Genomic_DNA"/>
</dbReference>
<organism evidence="1 2">
    <name type="scientific">Streptomyces cirratus</name>
    <dbReference type="NCBI Taxonomy" id="68187"/>
    <lineage>
        <taxon>Bacteria</taxon>
        <taxon>Bacillati</taxon>
        <taxon>Actinomycetota</taxon>
        <taxon>Actinomycetes</taxon>
        <taxon>Kitasatosporales</taxon>
        <taxon>Streptomycetaceae</taxon>
        <taxon>Streptomyces</taxon>
    </lineage>
</organism>